<sequence length="50" mass="5473">MRFALTNAPNCVYAPDNNINVLKTCPLPYGSMNSMVKGYMLQGRHSGAIL</sequence>
<dbReference type="Proteomes" id="UP000216363">
    <property type="component" value="Unassembled WGS sequence"/>
</dbReference>
<evidence type="ECO:0000313" key="1">
    <source>
        <dbReference type="EMBL" id="OYR29790.1"/>
    </source>
</evidence>
<reference evidence="1 2" key="1">
    <citation type="submission" date="2017-07" db="EMBL/GenBank/DDBJ databases">
        <title>Draft genome of Ochrobactrum lupini type strain LUP21.</title>
        <authorList>
            <person name="Krzyzanowska D.M."/>
            <person name="Jafra S."/>
        </authorList>
    </citation>
    <scope>NUCLEOTIDE SEQUENCE [LARGE SCALE GENOMIC DNA]</scope>
    <source>
        <strain evidence="1 2">LUP21</strain>
    </source>
</reference>
<accession>A0A256GS88</accession>
<evidence type="ECO:0000313" key="2">
    <source>
        <dbReference type="Proteomes" id="UP000216363"/>
    </source>
</evidence>
<organism evidence="1 2">
    <name type="scientific">Brucella lupini</name>
    <dbReference type="NCBI Taxonomy" id="255457"/>
    <lineage>
        <taxon>Bacteria</taxon>
        <taxon>Pseudomonadati</taxon>
        <taxon>Pseudomonadota</taxon>
        <taxon>Alphaproteobacteria</taxon>
        <taxon>Hyphomicrobiales</taxon>
        <taxon>Brucellaceae</taxon>
        <taxon>Brucella/Ochrobactrum group</taxon>
        <taxon>Brucella</taxon>
    </lineage>
</organism>
<proteinExistence type="predicted"/>
<comment type="caution">
    <text evidence="1">The sequence shown here is derived from an EMBL/GenBank/DDBJ whole genome shotgun (WGS) entry which is preliminary data.</text>
</comment>
<dbReference type="AlphaFoldDB" id="A0A256GS88"/>
<name>A0A256GS88_9HYPH</name>
<protein>
    <submittedName>
        <fullName evidence="1">Uncharacterized protein</fullName>
    </submittedName>
</protein>
<gene>
    <name evidence="1" type="ORF">CES86_2354</name>
</gene>
<dbReference type="EMBL" id="NNRN01000046">
    <property type="protein sequence ID" value="OYR29790.1"/>
    <property type="molecule type" value="Genomic_DNA"/>
</dbReference>